<dbReference type="AlphaFoldDB" id="A0AA35LAB1"/>
<accession>A0AA35LAB1</accession>
<sequence length="77" mass="8667">MWCGGGGASHLRADDSHLFPRFPQKCKNELCVHTLLLFIQPFILEEESTRSSRTTSPDFLPPDFLSIIPDVTAGKHR</sequence>
<proteinExistence type="predicted"/>
<name>A0AA35LAB1_9SAUR</name>
<organism evidence="1 2">
    <name type="scientific">Podarcis lilfordi</name>
    <name type="common">Lilford's wall lizard</name>
    <dbReference type="NCBI Taxonomy" id="74358"/>
    <lineage>
        <taxon>Eukaryota</taxon>
        <taxon>Metazoa</taxon>
        <taxon>Chordata</taxon>
        <taxon>Craniata</taxon>
        <taxon>Vertebrata</taxon>
        <taxon>Euteleostomi</taxon>
        <taxon>Lepidosauria</taxon>
        <taxon>Squamata</taxon>
        <taxon>Bifurcata</taxon>
        <taxon>Unidentata</taxon>
        <taxon>Episquamata</taxon>
        <taxon>Laterata</taxon>
        <taxon>Lacertibaenia</taxon>
        <taxon>Lacertidae</taxon>
        <taxon>Podarcis</taxon>
    </lineage>
</organism>
<protein>
    <submittedName>
        <fullName evidence="1">Uncharacterized protein</fullName>
    </submittedName>
</protein>
<evidence type="ECO:0000313" key="2">
    <source>
        <dbReference type="Proteomes" id="UP001178461"/>
    </source>
</evidence>
<evidence type="ECO:0000313" key="1">
    <source>
        <dbReference type="EMBL" id="CAI5792695.1"/>
    </source>
</evidence>
<reference evidence="1" key="1">
    <citation type="submission" date="2022-12" db="EMBL/GenBank/DDBJ databases">
        <authorList>
            <person name="Alioto T."/>
            <person name="Alioto T."/>
            <person name="Gomez Garrido J."/>
        </authorList>
    </citation>
    <scope>NUCLEOTIDE SEQUENCE</scope>
</reference>
<gene>
    <name evidence="1" type="ORF">PODLI_1B021677</name>
</gene>
<dbReference type="Proteomes" id="UP001178461">
    <property type="component" value="Chromosome 14"/>
</dbReference>
<keyword evidence="2" id="KW-1185">Reference proteome</keyword>
<dbReference type="EMBL" id="OX395139">
    <property type="protein sequence ID" value="CAI5792695.1"/>
    <property type="molecule type" value="Genomic_DNA"/>
</dbReference>